<evidence type="ECO:0000313" key="2">
    <source>
        <dbReference type="Proteomes" id="UP001638806"/>
    </source>
</evidence>
<gene>
    <name evidence="1" type="ORF">ACCO45_001002</name>
</gene>
<protein>
    <submittedName>
        <fullName evidence="1">Uncharacterized protein</fullName>
    </submittedName>
</protein>
<organism evidence="1 2">
    <name type="scientific">Purpureocillium lilacinum</name>
    <name type="common">Paecilomyces lilacinus</name>
    <dbReference type="NCBI Taxonomy" id="33203"/>
    <lineage>
        <taxon>Eukaryota</taxon>
        <taxon>Fungi</taxon>
        <taxon>Dikarya</taxon>
        <taxon>Ascomycota</taxon>
        <taxon>Pezizomycotina</taxon>
        <taxon>Sordariomycetes</taxon>
        <taxon>Hypocreomycetidae</taxon>
        <taxon>Hypocreales</taxon>
        <taxon>Ophiocordycipitaceae</taxon>
        <taxon>Purpureocillium</taxon>
    </lineage>
</organism>
<name>A0ACC4E906_PURLI</name>
<keyword evidence="2" id="KW-1185">Reference proteome</keyword>
<dbReference type="Proteomes" id="UP001638806">
    <property type="component" value="Unassembled WGS sequence"/>
</dbReference>
<sequence length="271" mass="30161">MEAATESNPSRLKRPTRGRCICTLRPSWFRQRDCKALEIAARAEEKRRARQASNRHQAAPQTWQGPSTPRCPRVPICSSISDRDATHARITERHVDAPGSQGGSSTTLACLPASLLATSCARLRARTPRCFETSMGGPAIRRQRLGSSQRNTPGPNRRFETTDIHRMRLSARPSPNVSPDRPDCPNTWLCGKGLSVRDRFDGFTDLELSANSRGYFDQTVAPSLSASSGHTTISSEPHFSFILYFQARRDNFSSIKAQKWLHRVDEGVLGD</sequence>
<evidence type="ECO:0000313" key="1">
    <source>
        <dbReference type="EMBL" id="KAL3963998.1"/>
    </source>
</evidence>
<reference evidence="1" key="1">
    <citation type="submission" date="2024-12" db="EMBL/GenBank/DDBJ databases">
        <title>Comparative genomics and development of molecular markers within Purpureocillium lilacinum and among Purpureocillium species.</title>
        <authorList>
            <person name="Yeh Z.-Y."/>
            <person name="Ni N.-T."/>
            <person name="Lo P.-H."/>
            <person name="Mushyakhwo K."/>
            <person name="Lin C.-F."/>
            <person name="Nai Y.-S."/>
        </authorList>
    </citation>
    <scope>NUCLEOTIDE SEQUENCE</scope>
    <source>
        <strain evidence="1">NCHU-NPUST-175</strain>
    </source>
</reference>
<comment type="caution">
    <text evidence="1">The sequence shown here is derived from an EMBL/GenBank/DDBJ whole genome shotgun (WGS) entry which is preliminary data.</text>
</comment>
<proteinExistence type="predicted"/>
<dbReference type="EMBL" id="JBGNUJ010000002">
    <property type="protein sequence ID" value="KAL3963998.1"/>
    <property type="molecule type" value="Genomic_DNA"/>
</dbReference>
<accession>A0ACC4E906</accession>